<protein>
    <recommendedName>
        <fullName evidence="6">Dolichyl-phosphate-mannose-protein mannosyltransferase</fullName>
    </recommendedName>
</protein>
<sequence length="536" mass="61117">MNHLKKYSLYLFSILGAVICFVAVYGVKILNPLYDDWLLRGGDLTQHYIGWEFFRMSEWKFPIGLMDTIAYPNDVSVIFTDSIPVFAVFFKLLSPILPDTFQYFGLWGFLCFILQAVFSAKLIYHFIRDEVVACVGSIFFVMAPIFIARMFFHTALSSQWLLLLAWCLSLKYIDGETKVIRSCAVWGGMGVLCAMIHIYYIPMCGIIMAGFLLARFLKDRSNISLFLIVPSYLFGSLCMIYLLGGFSHDHQLDAGGLGQFSFNMNGFFNSMGWSRFFPPLSAYGEGSGDGFAYLGSGIFILLAISILYSLLNIFRRKEPKISYHFFAYIFICVACVMISASHLFAINGNLVFELPYPSKLVSWWGLFRASGRFIWGAVYLIMFYSIARATKAFGKRWVSVPILFILLILQIYDISNVLGSKRLEFKSDVKYESMLQGDLWETIANDKKHVIFVSHVTNNHDILYNVGQYAYLHKMTVNNFYLAHSAAAGDIHDNLETSMGNLQEDTIYIFKKEDEALCSQYPLMYYESDGIIVGLK</sequence>
<feature type="transmembrane region" description="Helical" evidence="1">
    <location>
        <begin position="7"/>
        <end position="27"/>
    </location>
</feature>
<dbReference type="Pfam" id="PF25853">
    <property type="entry name" value="DUF6311_C"/>
    <property type="match status" value="1"/>
</dbReference>
<feature type="transmembrane region" description="Helical" evidence="1">
    <location>
        <begin position="184"/>
        <end position="213"/>
    </location>
</feature>
<dbReference type="InterPro" id="IPR046278">
    <property type="entry name" value="DUF6311"/>
</dbReference>
<feature type="transmembrane region" description="Helical" evidence="1">
    <location>
        <begin position="398"/>
        <end position="418"/>
    </location>
</feature>
<organism evidence="4 5">
    <name type="scientific">Kineothrix alysoides</name>
    <dbReference type="NCBI Taxonomy" id="1469948"/>
    <lineage>
        <taxon>Bacteria</taxon>
        <taxon>Bacillati</taxon>
        <taxon>Bacillota</taxon>
        <taxon>Clostridia</taxon>
        <taxon>Lachnospirales</taxon>
        <taxon>Lachnospiraceae</taxon>
        <taxon>Kineothrix</taxon>
    </lineage>
</organism>
<evidence type="ECO:0000259" key="3">
    <source>
        <dbReference type="Pfam" id="PF25853"/>
    </source>
</evidence>
<keyword evidence="1" id="KW-1133">Transmembrane helix</keyword>
<keyword evidence="5" id="KW-1185">Reference proteome</keyword>
<dbReference type="AlphaFoldDB" id="A0A4R1QMG2"/>
<evidence type="ECO:0000313" key="5">
    <source>
        <dbReference type="Proteomes" id="UP000295718"/>
    </source>
</evidence>
<feature type="transmembrane region" description="Helical" evidence="1">
    <location>
        <begin position="131"/>
        <end position="152"/>
    </location>
</feature>
<dbReference type="Proteomes" id="UP000295718">
    <property type="component" value="Unassembled WGS sequence"/>
</dbReference>
<evidence type="ECO:0008006" key="6">
    <source>
        <dbReference type="Google" id="ProtNLM"/>
    </source>
</evidence>
<evidence type="ECO:0000256" key="1">
    <source>
        <dbReference type="SAM" id="Phobius"/>
    </source>
</evidence>
<name>A0A4R1QMG2_9FIRM</name>
<feature type="transmembrane region" description="Helical" evidence="1">
    <location>
        <begin position="366"/>
        <end position="386"/>
    </location>
</feature>
<reference evidence="4 5" key="1">
    <citation type="submission" date="2019-03" db="EMBL/GenBank/DDBJ databases">
        <title>Genomic Encyclopedia of Type Strains, Phase IV (KMG-IV): sequencing the most valuable type-strain genomes for metagenomic binning, comparative biology and taxonomic classification.</title>
        <authorList>
            <person name="Goeker M."/>
        </authorList>
    </citation>
    <scope>NUCLEOTIDE SEQUENCE [LARGE SCALE GENOMIC DNA]</scope>
    <source>
        <strain evidence="4 5">DSM 100556</strain>
    </source>
</reference>
<feature type="transmembrane region" description="Helical" evidence="1">
    <location>
        <begin position="225"/>
        <end position="244"/>
    </location>
</feature>
<proteinExistence type="predicted"/>
<comment type="caution">
    <text evidence="4">The sequence shown here is derived from an EMBL/GenBank/DDBJ whole genome shotgun (WGS) entry which is preliminary data.</text>
</comment>
<feature type="domain" description="DUF6311" evidence="2">
    <location>
        <begin position="16"/>
        <end position="415"/>
    </location>
</feature>
<feature type="domain" description="DUF6311" evidence="3">
    <location>
        <begin position="440"/>
        <end position="534"/>
    </location>
</feature>
<accession>A0A4R1QMG2</accession>
<dbReference type="EMBL" id="SLUO01000020">
    <property type="protein sequence ID" value="TCL54447.1"/>
    <property type="molecule type" value="Genomic_DNA"/>
</dbReference>
<evidence type="ECO:0000259" key="2">
    <source>
        <dbReference type="Pfam" id="PF19830"/>
    </source>
</evidence>
<evidence type="ECO:0000313" key="4">
    <source>
        <dbReference type="EMBL" id="TCL54447.1"/>
    </source>
</evidence>
<dbReference type="InterPro" id="IPR058671">
    <property type="entry name" value="DUF6311_C"/>
</dbReference>
<keyword evidence="1" id="KW-0472">Membrane</keyword>
<feature type="transmembrane region" description="Helical" evidence="1">
    <location>
        <begin position="101"/>
        <end position="124"/>
    </location>
</feature>
<dbReference type="Pfam" id="PF19830">
    <property type="entry name" value="DUF6311"/>
    <property type="match status" value="1"/>
</dbReference>
<dbReference type="STRING" id="1469948.GCA_000732725_04182"/>
<feature type="transmembrane region" description="Helical" evidence="1">
    <location>
        <begin position="291"/>
        <end position="313"/>
    </location>
</feature>
<keyword evidence="1" id="KW-0812">Transmembrane</keyword>
<feature type="transmembrane region" description="Helical" evidence="1">
    <location>
        <begin position="325"/>
        <end position="346"/>
    </location>
</feature>
<dbReference type="RefSeq" id="WP_031392784.1">
    <property type="nucleotide sequence ID" value="NZ_JPNB01000003.1"/>
</dbReference>
<gene>
    <name evidence="4" type="ORF">EDD76_12050</name>
</gene>
<dbReference type="OrthoDB" id="1814621at2"/>